<reference evidence="3" key="1">
    <citation type="journal article" date="2020" name="Nature">
        <title>Giant virus diversity and host interactions through global metagenomics.</title>
        <authorList>
            <person name="Schulz F."/>
            <person name="Roux S."/>
            <person name="Paez-Espino D."/>
            <person name="Jungbluth S."/>
            <person name="Walsh D.A."/>
            <person name="Denef V.J."/>
            <person name="McMahon K.D."/>
            <person name="Konstantinidis K.T."/>
            <person name="Eloe-Fadrosh E.A."/>
            <person name="Kyrpides N.C."/>
            <person name="Woyke T."/>
        </authorList>
    </citation>
    <scope>NUCLEOTIDE SEQUENCE</scope>
    <source>
        <strain evidence="3">GVMAG-M-3300025778-1</strain>
    </source>
</reference>
<dbReference type="Pfam" id="PF01192">
    <property type="entry name" value="RNA_pol_Rpb6"/>
    <property type="match status" value="1"/>
</dbReference>
<dbReference type="PANTHER" id="PTHR47227">
    <property type="entry name" value="DNA-DIRECTED RNA POLYMERASE SUBUNIT K"/>
    <property type="match status" value="1"/>
</dbReference>
<dbReference type="InterPro" id="IPR006111">
    <property type="entry name" value="Rpo6/Rpb6"/>
</dbReference>
<dbReference type="GO" id="GO:0006360">
    <property type="term" value="P:transcription by RNA polymerase I"/>
    <property type="evidence" value="ECO:0007669"/>
    <property type="project" value="TreeGrafter"/>
</dbReference>
<dbReference type="GO" id="GO:0003677">
    <property type="term" value="F:DNA binding"/>
    <property type="evidence" value="ECO:0007669"/>
    <property type="project" value="InterPro"/>
</dbReference>
<keyword evidence="1" id="KW-0240">DNA-directed RNA polymerase</keyword>
<evidence type="ECO:0000256" key="2">
    <source>
        <dbReference type="ARBA" id="ARBA00023163"/>
    </source>
</evidence>
<sequence>MDLHPEVKPIFRNEVNDALKQPRITMPFFTKYEFVVLMSARAQQIAEGSKPLVSLDGLRTSDPRFLDRVVRREIEQRKLPYLIRRQLPSGLSEYWSAQELELIW</sequence>
<protein>
    <recommendedName>
        <fullName evidence="4">DNA-directed RNA polymerase</fullName>
    </recommendedName>
</protein>
<dbReference type="InterPro" id="IPR006110">
    <property type="entry name" value="Pol_omega/Rpo6/RPB6"/>
</dbReference>
<dbReference type="GO" id="GO:0006366">
    <property type="term" value="P:transcription by RNA polymerase II"/>
    <property type="evidence" value="ECO:0007669"/>
    <property type="project" value="TreeGrafter"/>
</dbReference>
<dbReference type="AlphaFoldDB" id="A0A6C0J5H0"/>
<dbReference type="GO" id="GO:0042797">
    <property type="term" value="P:tRNA transcription by RNA polymerase III"/>
    <property type="evidence" value="ECO:0007669"/>
    <property type="project" value="TreeGrafter"/>
</dbReference>
<dbReference type="EMBL" id="MN740320">
    <property type="protein sequence ID" value="QHU00021.1"/>
    <property type="molecule type" value="Genomic_DNA"/>
</dbReference>
<evidence type="ECO:0000256" key="1">
    <source>
        <dbReference type="ARBA" id="ARBA00022478"/>
    </source>
</evidence>
<dbReference type="InterPro" id="IPR036161">
    <property type="entry name" value="RPB6/omega-like_sf"/>
</dbReference>
<evidence type="ECO:0008006" key="4">
    <source>
        <dbReference type="Google" id="ProtNLM"/>
    </source>
</evidence>
<dbReference type="Gene3D" id="3.90.940.10">
    <property type="match status" value="1"/>
</dbReference>
<evidence type="ECO:0000313" key="3">
    <source>
        <dbReference type="EMBL" id="QHU00021.1"/>
    </source>
</evidence>
<accession>A0A6C0J5H0</accession>
<dbReference type="GO" id="GO:0000428">
    <property type="term" value="C:DNA-directed RNA polymerase complex"/>
    <property type="evidence" value="ECO:0007669"/>
    <property type="project" value="UniProtKB-KW"/>
</dbReference>
<dbReference type="GO" id="GO:0003899">
    <property type="term" value="F:DNA-directed RNA polymerase activity"/>
    <property type="evidence" value="ECO:0007669"/>
    <property type="project" value="InterPro"/>
</dbReference>
<keyword evidence="2" id="KW-0804">Transcription</keyword>
<dbReference type="PIRSF" id="PIRSF000778">
    <property type="entry name" value="RpoK/RPB6"/>
    <property type="match status" value="1"/>
</dbReference>
<dbReference type="PANTHER" id="PTHR47227:SF5">
    <property type="entry name" value="DNA-DIRECTED RNA POLYMERASES I, II, AND III SUBUNIT RPABC2"/>
    <property type="match status" value="1"/>
</dbReference>
<name>A0A6C0J5H0_9ZZZZ</name>
<proteinExistence type="predicted"/>
<dbReference type="SUPFAM" id="SSF63562">
    <property type="entry name" value="RPB6/omega subunit-like"/>
    <property type="match status" value="1"/>
</dbReference>
<organism evidence="3">
    <name type="scientific">viral metagenome</name>
    <dbReference type="NCBI Taxonomy" id="1070528"/>
    <lineage>
        <taxon>unclassified sequences</taxon>
        <taxon>metagenomes</taxon>
        <taxon>organismal metagenomes</taxon>
    </lineage>
</organism>